<feature type="compositionally biased region" description="Polar residues" evidence="3">
    <location>
        <begin position="226"/>
        <end position="235"/>
    </location>
</feature>
<dbReference type="PANTHER" id="PTHR43877">
    <property type="entry name" value="AMINOALKYLPHOSPHONATE N-ACETYLTRANSFERASE-RELATED-RELATED"/>
    <property type="match status" value="1"/>
</dbReference>
<evidence type="ECO:0000313" key="5">
    <source>
        <dbReference type="EMBL" id="GER24115.1"/>
    </source>
</evidence>
<dbReference type="SUPFAM" id="SSF55729">
    <property type="entry name" value="Acyl-CoA N-acyltransferases (Nat)"/>
    <property type="match status" value="1"/>
</dbReference>
<name>A0A5A7NTD5_9MICC</name>
<keyword evidence="1" id="KW-0808">Transferase</keyword>
<dbReference type="PANTHER" id="PTHR43877:SF2">
    <property type="entry name" value="AMINOALKYLPHOSPHONATE N-ACETYLTRANSFERASE-RELATED"/>
    <property type="match status" value="1"/>
</dbReference>
<evidence type="ECO:0000259" key="4">
    <source>
        <dbReference type="PROSITE" id="PS51186"/>
    </source>
</evidence>
<comment type="caution">
    <text evidence="5">The sequence shown here is derived from an EMBL/GenBank/DDBJ whole genome shotgun (WGS) entry which is preliminary data.</text>
</comment>
<dbReference type="GO" id="GO:0016747">
    <property type="term" value="F:acyltransferase activity, transferring groups other than amino-acyl groups"/>
    <property type="evidence" value="ECO:0007669"/>
    <property type="project" value="InterPro"/>
</dbReference>
<evidence type="ECO:0000313" key="6">
    <source>
        <dbReference type="Proteomes" id="UP000325307"/>
    </source>
</evidence>
<dbReference type="AlphaFoldDB" id="A0A5A7NTD5"/>
<dbReference type="EMBL" id="BKDJ01000016">
    <property type="protein sequence ID" value="GER24115.1"/>
    <property type="molecule type" value="Genomic_DNA"/>
</dbReference>
<dbReference type="Pfam" id="PF13508">
    <property type="entry name" value="Acetyltransf_7"/>
    <property type="match status" value="1"/>
</dbReference>
<dbReference type="Gene3D" id="3.40.630.30">
    <property type="match status" value="1"/>
</dbReference>
<dbReference type="InterPro" id="IPR050832">
    <property type="entry name" value="Bact_Acetyltransf"/>
</dbReference>
<evidence type="ECO:0000256" key="3">
    <source>
        <dbReference type="SAM" id="MobiDB-lite"/>
    </source>
</evidence>
<keyword evidence="6" id="KW-1185">Reference proteome</keyword>
<proteinExistence type="predicted"/>
<organism evidence="5 6">
    <name type="scientific">Zafaria cholistanensis</name>
    <dbReference type="NCBI Taxonomy" id="1682741"/>
    <lineage>
        <taxon>Bacteria</taxon>
        <taxon>Bacillati</taxon>
        <taxon>Actinomycetota</taxon>
        <taxon>Actinomycetes</taxon>
        <taxon>Micrococcales</taxon>
        <taxon>Micrococcaceae</taxon>
        <taxon>Zafaria</taxon>
    </lineage>
</organism>
<evidence type="ECO:0000256" key="1">
    <source>
        <dbReference type="ARBA" id="ARBA00022679"/>
    </source>
</evidence>
<feature type="domain" description="N-acetyltransferase" evidence="4">
    <location>
        <begin position="46"/>
        <end position="207"/>
    </location>
</feature>
<feature type="region of interest" description="Disordered" evidence="3">
    <location>
        <begin position="215"/>
        <end position="249"/>
    </location>
</feature>
<gene>
    <name evidence="5" type="ORF">NCCP1664_26100</name>
</gene>
<dbReference type="PROSITE" id="PS51186">
    <property type="entry name" value="GNAT"/>
    <property type="match status" value="1"/>
</dbReference>
<dbReference type="Proteomes" id="UP000325307">
    <property type="component" value="Unassembled WGS sequence"/>
</dbReference>
<dbReference type="CDD" id="cd04301">
    <property type="entry name" value="NAT_SF"/>
    <property type="match status" value="1"/>
</dbReference>
<accession>A0A5A7NTD5</accession>
<dbReference type="InterPro" id="IPR000182">
    <property type="entry name" value="GNAT_dom"/>
</dbReference>
<reference evidence="5 6" key="1">
    <citation type="submission" date="2019-09" db="EMBL/GenBank/DDBJ databases">
        <title>Arthrobacter zafarii sp. nov., a moderately thermotolerant and halotolerant actinobacterium isolated from Cholistan desert soil of Pakistan.</title>
        <authorList>
            <person name="Amin A."/>
            <person name="Ahmed I."/>
            <person name="Khalid N."/>
            <person name="Schumann P."/>
            <person name="Busse H.J."/>
            <person name="Khan I.U."/>
            <person name="Li S."/>
            <person name="Li W.J."/>
        </authorList>
    </citation>
    <scope>NUCLEOTIDE SEQUENCE [LARGE SCALE GENOMIC DNA]</scope>
    <source>
        <strain evidence="5 6">NCCP-1664</strain>
    </source>
</reference>
<keyword evidence="2" id="KW-0012">Acyltransferase</keyword>
<sequence length="249" mass="26107">MLSSGPVRGRPSACGKMVGMSSAPDCTVRSATTGSATTGSAMTGPATIRRATADDIPATLAMKLAAWRETYADQRPAAFFARAEAAREQEIDWWRRGLEAGAELWIALDDAGRVLGCAGVGTAREDDADARVGRELQMLYVLAGAHGTGLGGRLMDAALGAHPALVWVLERNPRAHAFFRKHGFVPDGRIEALADDWAGLREVRLVRRIAAPAVRRAPAQPGDTAQPGSTAQTGEAQPGDTAQPGSGRG</sequence>
<protein>
    <recommendedName>
        <fullName evidence="4">N-acetyltransferase domain-containing protein</fullName>
    </recommendedName>
</protein>
<evidence type="ECO:0000256" key="2">
    <source>
        <dbReference type="ARBA" id="ARBA00023315"/>
    </source>
</evidence>
<feature type="region of interest" description="Disordered" evidence="3">
    <location>
        <begin position="1"/>
        <end position="23"/>
    </location>
</feature>
<dbReference type="InterPro" id="IPR016181">
    <property type="entry name" value="Acyl_CoA_acyltransferase"/>
</dbReference>